<gene>
    <name evidence="1" type="ORF">LMG22037_05471</name>
</gene>
<dbReference type="EMBL" id="CADIKB010000040">
    <property type="protein sequence ID" value="CAB3729723.1"/>
    <property type="molecule type" value="Genomic_DNA"/>
</dbReference>
<evidence type="ECO:0000313" key="1">
    <source>
        <dbReference type="EMBL" id="CAB3729723.1"/>
    </source>
</evidence>
<accession>A0A6J5CA13</accession>
<dbReference type="AlphaFoldDB" id="A0A6J5CA13"/>
<dbReference type="RefSeq" id="WP_035483208.1">
    <property type="nucleotide sequence ID" value="NZ_CADFGL010000037.1"/>
</dbReference>
<dbReference type="Proteomes" id="UP000494249">
    <property type="component" value="Unassembled WGS sequence"/>
</dbReference>
<sequence>MSTSYILFCDVYDDPVWGPQFIEYPNSGLVRVFRNRLRKAVFEYVGNPGFRFDLEAVRKRYPVCKYADANEGPIAHGYRRAPLPDRKQAT</sequence>
<name>A0A6J5CA13_9BURK</name>
<organism evidence="1 2">
    <name type="scientific">Paraburkholderia phenoliruptrix</name>
    <dbReference type="NCBI Taxonomy" id="252970"/>
    <lineage>
        <taxon>Bacteria</taxon>
        <taxon>Pseudomonadati</taxon>
        <taxon>Pseudomonadota</taxon>
        <taxon>Betaproteobacteria</taxon>
        <taxon>Burkholderiales</taxon>
        <taxon>Burkholderiaceae</taxon>
        <taxon>Paraburkholderia</taxon>
    </lineage>
</organism>
<proteinExistence type="predicted"/>
<reference evidence="1 2" key="1">
    <citation type="submission" date="2020-04" db="EMBL/GenBank/DDBJ databases">
        <authorList>
            <person name="De Canck E."/>
        </authorList>
    </citation>
    <scope>NUCLEOTIDE SEQUENCE [LARGE SCALE GENOMIC DNA]</scope>
    <source>
        <strain evidence="1 2">LMG 22037</strain>
    </source>
</reference>
<protein>
    <submittedName>
        <fullName evidence="1">Uncharacterized protein</fullName>
    </submittedName>
</protein>
<evidence type="ECO:0000313" key="2">
    <source>
        <dbReference type="Proteomes" id="UP000494249"/>
    </source>
</evidence>